<dbReference type="Proteomes" id="UP000663191">
    <property type="component" value="Chromosome"/>
</dbReference>
<name>A0A8A2UDT1_9EURY</name>
<evidence type="ECO:0000313" key="2">
    <source>
        <dbReference type="Proteomes" id="UP000663191"/>
    </source>
</evidence>
<dbReference type="KEGG" id="hlo:J0X27_04280"/>
<organism evidence="1 2">
    <name type="scientific">Natrinema longum</name>
    <dbReference type="NCBI Taxonomy" id="370324"/>
    <lineage>
        <taxon>Archaea</taxon>
        <taxon>Methanobacteriati</taxon>
        <taxon>Methanobacteriota</taxon>
        <taxon>Stenosarchaea group</taxon>
        <taxon>Halobacteria</taxon>
        <taxon>Halobacteriales</taxon>
        <taxon>Natrialbaceae</taxon>
        <taxon>Natrinema</taxon>
    </lineage>
</organism>
<evidence type="ECO:0000313" key="1">
    <source>
        <dbReference type="EMBL" id="QSW86058.1"/>
    </source>
</evidence>
<protein>
    <submittedName>
        <fullName evidence="1">Uncharacterized protein</fullName>
    </submittedName>
</protein>
<keyword evidence="2" id="KW-1185">Reference proteome</keyword>
<sequence>MGDNGLASSLGIDMTPEGIASSLSNPDQIAQMLLQEGETGESPADIMADLINMQRADLRRIGAEHDVDVDVNMVTSEKMALYIAGLVEGNWEPVIELFNEQATEREKLLEELLEEDEFAEFQTAKRCVMNTEPGDSDG</sequence>
<accession>A0A8A2UDT1</accession>
<reference evidence="1 2" key="1">
    <citation type="journal article" date="2006" name="Int. J. Syst. Evol. Microbiol.">
        <title>Haloterrigena longa sp. nov. and Haloterrigena limicola sp. nov., extremely halophilic archaea isolated from a salt lake.</title>
        <authorList>
            <person name="Cui H.L."/>
            <person name="Tohty D."/>
            <person name="Zhou P.J."/>
            <person name="Liu S.J."/>
        </authorList>
    </citation>
    <scope>NUCLEOTIDE SEQUENCE [LARGE SCALE GENOMIC DNA]</scope>
    <source>
        <strain evidence="1 2">ABH32</strain>
    </source>
</reference>
<proteinExistence type="predicted"/>
<dbReference type="GeneID" id="63182934"/>
<dbReference type="AlphaFoldDB" id="A0A8A2UDT1"/>
<gene>
    <name evidence="1" type="ORF">J0X27_04280</name>
</gene>
<dbReference type="RefSeq" id="WP_207271210.1">
    <property type="nucleotide sequence ID" value="NZ_CP071463.1"/>
</dbReference>
<dbReference type="EMBL" id="CP071463">
    <property type="protein sequence ID" value="QSW86058.1"/>
    <property type="molecule type" value="Genomic_DNA"/>
</dbReference>